<protein>
    <recommendedName>
        <fullName evidence="2">Histidine kinase/HSP90-like ATPase domain-containing protein</fullName>
    </recommendedName>
</protein>
<dbReference type="CDD" id="cd16936">
    <property type="entry name" value="HATPase_RsbW-like"/>
    <property type="match status" value="1"/>
</dbReference>
<evidence type="ECO:0000256" key="1">
    <source>
        <dbReference type="ARBA" id="ARBA00022527"/>
    </source>
</evidence>
<organism evidence="3">
    <name type="scientific">uncultured Nocardioides sp</name>
    <dbReference type="NCBI Taxonomy" id="198441"/>
    <lineage>
        <taxon>Bacteria</taxon>
        <taxon>Bacillati</taxon>
        <taxon>Actinomycetota</taxon>
        <taxon>Actinomycetes</taxon>
        <taxon>Propionibacteriales</taxon>
        <taxon>Nocardioidaceae</taxon>
        <taxon>Nocardioides</taxon>
        <taxon>environmental samples</taxon>
    </lineage>
</organism>
<accession>A0A6J4NS38</accession>
<dbReference type="InterPro" id="IPR036890">
    <property type="entry name" value="HATPase_C_sf"/>
</dbReference>
<dbReference type="PANTHER" id="PTHR35526">
    <property type="entry name" value="ANTI-SIGMA-F FACTOR RSBW-RELATED"/>
    <property type="match status" value="1"/>
</dbReference>
<dbReference type="GO" id="GO:0004674">
    <property type="term" value="F:protein serine/threonine kinase activity"/>
    <property type="evidence" value="ECO:0007669"/>
    <property type="project" value="UniProtKB-KW"/>
</dbReference>
<keyword evidence="1" id="KW-0808">Transferase</keyword>
<dbReference type="EMBL" id="CADCUP010000127">
    <property type="protein sequence ID" value="CAA9395767.1"/>
    <property type="molecule type" value="Genomic_DNA"/>
</dbReference>
<keyword evidence="1" id="KW-0418">Kinase</keyword>
<evidence type="ECO:0000259" key="2">
    <source>
        <dbReference type="Pfam" id="PF13581"/>
    </source>
</evidence>
<dbReference type="Gene3D" id="3.30.565.10">
    <property type="entry name" value="Histidine kinase-like ATPase, C-terminal domain"/>
    <property type="match status" value="1"/>
</dbReference>
<gene>
    <name evidence="3" type="ORF">AVDCRST_MAG06-1885</name>
</gene>
<dbReference type="InterPro" id="IPR050267">
    <property type="entry name" value="Anti-sigma-factor_SerPK"/>
</dbReference>
<dbReference type="PANTHER" id="PTHR35526:SF3">
    <property type="entry name" value="ANTI-SIGMA-F FACTOR RSBW"/>
    <property type="match status" value="1"/>
</dbReference>
<dbReference type="SUPFAM" id="SSF55874">
    <property type="entry name" value="ATPase domain of HSP90 chaperone/DNA topoisomerase II/histidine kinase"/>
    <property type="match status" value="1"/>
</dbReference>
<feature type="domain" description="Histidine kinase/HSP90-like ATPase" evidence="2">
    <location>
        <begin position="193"/>
        <end position="301"/>
    </location>
</feature>
<name>A0A6J4NS38_9ACTN</name>
<dbReference type="Pfam" id="PF13581">
    <property type="entry name" value="HATPase_c_2"/>
    <property type="match status" value="1"/>
</dbReference>
<dbReference type="InterPro" id="IPR003594">
    <property type="entry name" value="HATPase_dom"/>
</dbReference>
<sequence>MRTGTGHHELLLTDDDAVPEALVSRAQEAVRAGTWVVCNTSEPLVRALHQAVDGSPRLLAGSMPDIAANPAELLADAMVLAAGHLESGEALLVIDEGPVMDRAVWWEWSRVEAARNLLMADVWQVCLYPTRWLDDEQLASMRATHPWECDGAGRRPSDGFLAPDDFLAARFLDPYEPGLPAPWREMDDPSELQVRAAVREVADGVGLHQDDVDSLLFAASEITSNAHQYGAAPVSVRLWRGARRLTVAVSDAGPGCAEGLVGLVGHEPDAPSGGGTGLWLTHCMVDARHVRTAEGNTVYLSVGVR</sequence>
<reference evidence="3" key="1">
    <citation type="submission" date="2020-02" db="EMBL/GenBank/DDBJ databases">
        <authorList>
            <person name="Meier V. D."/>
        </authorList>
    </citation>
    <scope>NUCLEOTIDE SEQUENCE</scope>
    <source>
        <strain evidence="3">AVDCRST_MAG06</strain>
    </source>
</reference>
<dbReference type="AlphaFoldDB" id="A0A6J4NS38"/>
<dbReference type="RefSeq" id="WP_295658546.1">
    <property type="nucleotide sequence ID" value="NZ_CADCUP010000127.1"/>
</dbReference>
<keyword evidence="1" id="KW-0723">Serine/threonine-protein kinase</keyword>
<proteinExistence type="predicted"/>
<evidence type="ECO:0000313" key="3">
    <source>
        <dbReference type="EMBL" id="CAA9395767.1"/>
    </source>
</evidence>